<evidence type="ECO:0000313" key="2">
    <source>
        <dbReference type="EMBL" id="KAB5588983.1"/>
    </source>
</evidence>
<dbReference type="Proteomes" id="UP000383932">
    <property type="component" value="Unassembled WGS sequence"/>
</dbReference>
<dbReference type="OrthoDB" id="3068152at2759"/>
<dbReference type="EMBL" id="SSOP01000336">
    <property type="protein sequence ID" value="KAB5588983.1"/>
    <property type="molecule type" value="Genomic_DNA"/>
</dbReference>
<evidence type="ECO:0000313" key="3">
    <source>
        <dbReference type="Proteomes" id="UP000383932"/>
    </source>
</evidence>
<dbReference type="Gene3D" id="2.30.60.10">
    <property type="entry name" value="Cyanovirin-N"/>
    <property type="match status" value="1"/>
</dbReference>
<organism evidence="2 3">
    <name type="scientific">Ceratobasidium theobromae</name>
    <dbReference type="NCBI Taxonomy" id="1582974"/>
    <lineage>
        <taxon>Eukaryota</taxon>
        <taxon>Fungi</taxon>
        <taxon>Dikarya</taxon>
        <taxon>Basidiomycota</taxon>
        <taxon>Agaricomycotina</taxon>
        <taxon>Agaricomycetes</taxon>
        <taxon>Cantharellales</taxon>
        <taxon>Ceratobasidiaceae</taxon>
        <taxon>Ceratobasidium</taxon>
    </lineage>
</organism>
<dbReference type="Pfam" id="PF08881">
    <property type="entry name" value="CVNH"/>
    <property type="match status" value="1"/>
</dbReference>
<comment type="caution">
    <text evidence="2">The sequence shown here is derived from an EMBL/GenBank/DDBJ whole genome shotgun (WGS) entry which is preliminary data.</text>
</comment>
<sequence>MHTHEQPKYKKDPMQGQLKLHLLYLQAMQPTNLLALVFTSFLGTNGVQAVGNFGASCVNLSLIGTTLYGGCKYGNTGRYLGTSIDMNACIANLNGNLVCQNGGNYGAFCTGCSLSGTWIKCTCGGGGAGTIDLNQCIVNRDGNLACD</sequence>
<gene>
    <name evidence="2" type="ORF">CTheo_7578</name>
</gene>
<dbReference type="AlphaFoldDB" id="A0A5N5QBU6"/>
<dbReference type="SUPFAM" id="SSF51322">
    <property type="entry name" value="Cyanovirin-N"/>
    <property type="match status" value="1"/>
</dbReference>
<dbReference type="InterPro" id="IPR011058">
    <property type="entry name" value="Cyanovirin-N"/>
</dbReference>
<reference evidence="2 3" key="1">
    <citation type="journal article" date="2019" name="Fungal Biol. Biotechnol.">
        <title>Draft genome sequence of fastidious pathogen Ceratobasidium theobromae, which causes vascular-streak dieback in Theobroma cacao.</title>
        <authorList>
            <person name="Ali S.S."/>
            <person name="Asman A."/>
            <person name="Shao J."/>
            <person name="Firmansyah A.P."/>
            <person name="Susilo A.W."/>
            <person name="Rosmana A."/>
            <person name="McMahon P."/>
            <person name="Junaid M."/>
            <person name="Guest D."/>
            <person name="Kheng T.Y."/>
            <person name="Meinhardt L.W."/>
            <person name="Bailey B.A."/>
        </authorList>
    </citation>
    <scope>NUCLEOTIDE SEQUENCE [LARGE SCALE GENOMIC DNA]</scope>
    <source>
        <strain evidence="2 3">CT2</strain>
    </source>
</reference>
<name>A0A5N5QBU6_9AGAM</name>
<dbReference type="SMART" id="SM01111">
    <property type="entry name" value="CVNH"/>
    <property type="match status" value="1"/>
</dbReference>
<protein>
    <recommendedName>
        <fullName evidence="1">Cyanovirin-N domain-containing protein</fullName>
    </recommendedName>
</protein>
<keyword evidence="3" id="KW-1185">Reference proteome</keyword>
<accession>A0A5N5QBU6</accession>
<dbReference type="InterPro" id="IPR036673">
    <property type="entry name" value="Cyanovirin-N_sf"/>
</dbReference>
<evidence type="ECO:0000259" key="1">
    <source>
        <dbReference type="SMART" id="SM01111"/>
    </source>
</evidence>
<proteinExistence type="predicted"/>
<feature type="domain" description="Cyanovirin-N" evidence="1">
    <location>
        <begin position="52"/>
        <end position="146"/>
    </location>
</feature>